<dbReference type="Pfam" id="PF13244">
    <property type="entry name" value="MbhD"/>
    <property type="match status" value="1"/>
</dbReference>
<feature type="transmembrane region" description="Helical" evidence="9">
    <location>
        <begin position="602"/>
        <end position="619"/>
    </location>
</feature>
<feature type="transmembrane region" description="Helical" evidence="9">
    <location>
        <begin position="868"/>
        <end position="891"/>
    </location>
</feature>
<dbReference type="Pfam" id="PF20501">
    <property type="entry name" value="MbhE"/>
    <property type="match status" value="1"/>
</dbReference>
<evidence type="ECO:0000256" key="8">
    <source>
        <dbReference type="SAM" id="MobiDB-lite"/>
    </source>
</evidence>
<dbReference type="InterPro" id="IPR046806">
    <property type="entry name" value="MrpA_C/MbhE"/>
</dbReference>
<feature type="transmembrane region" description="Helical" evidence="9">
    <location>
        <begin position="157"/>
        <end position="180"/>
    </location>
</feature>
<keyword evidence="3" id="KW-1003">Cell membrane</keyword>
<reference evidence="14 15" key="1">
    <citation type="submission" date="2019-10" db="EMBL/GenBank/DDBJ databases">
        <title>Genomic analysis of Raineyella sp. CBA3103.</title>
        <authorList>
            <person name="Roh S.W."/>
        </authorList>
    </citation>
    <scope>NUCLEOTIDE SEQUENCE [LARGE SCALE GENOMIC DNA]</scope>
    <source>
        <strain evidence="14 15">CBA3103</strain>
    </source>
</reference>
<dbReference type="Proteomes" id="UP000386847">
    <property type="component" value="Chromosome"/>
</dbReference>
<feature type="transmembrane region" description="Helical" evidence="9">
    <location>
        <begin position="413"/>
        <end position="438"/>
    </location>
</feature>
<dbReference type="GO" id="GO:0005886">
    <property type="term" value="C:plasma membrane"/>
    <property type="evidence" value="ECO:0007669"/>
    <property type="project" value="UniProtKB-SubCell"/>
</dbReference>
<evidence type="ECO:0000256" key="1">
    <source>
        <dbReference type="ARBA" id="ARBA00004651"/>
    </source>
</evidence>
<dbReference type="PANTHER" id="PTHR43373:SF1">
    <property type="entry name" value="NA(+)_H(+) ANTIPORTER SUBUNIT A"/>
    <property type="match status" value="1"/>
</dbReference>
<keyword evidence="15" id="KW-1185">Reference proteome</keyword>
<feature type="transmembrane region" description="Helical" evidence="9">
    <location>
        <begin position="128"/>
        <end position="145"/>
    </location>
</feature>
<evidence type="ECO:0000256" key="7">
    <source>
        <dbReference type="RuleBase" id="RU000320"/>
    </source>
</evidence>
<dbReference type="RefSeq" id="WP_153573510.1">
    <property type="nucleotide sequence ID" value="NZ_CP045725.1"/>
</dbReference>
<evidence type="ECO:0000256" key="2">
    <source>
        <dbReference type="ARBA" id="ARBA00022448"/>
    </source>
</evidence>
<feature type="transmembrane region" description="Helical" evidence="9">
    <location>
        <begin position="317"/>
        <end position="340"/>
    </location>
</feature>
<keyword evidence="6 9" id="KW-0472">Membrane</keyword>
<keyword evidence="4 7" id="KW-0812">Transmembrane</keyword>
<feature type="domain" description="Na+/H+ antiporter MnhB subunit-related protein" evidence="11">
    <location>
        <begin position="809"/>
        <end position="945"/>
    </location>
</feature>
<feature type="transmembrane region" description="Helical" evidence="9">
    <location>
        <begin position="105"/>
        <end position="122"/>
    </location>
</feature>
<feature type="transmembrane region" description="Helical" evidence="9">
    <location>
        <begin position="200"/>
        <end position="225"/>
    </location>
</feature>
<proteinExistence type="predicted"/>
<dbReference type="AlphaFoldDB" id="A0A5Q2FF06"/>
<dbReference type="InterPro" id="IPR001750">
    <property type="entry name" value="ND/Mrp_TM"/>
</dbReference>
<evidence type="ECO:0000256" key="5">
    <source>
        <dbReference type="ARBA" id="ARBA00022989"/>
    </source>
</evidence>
<feature type="transmembrane region" description="Helical" evidence="9">
    <location>
        <begin position="651"/>
        <end position="670"/>
    </location>
</feature>
<comment type="subcellular location">
    <subcellularLocation>
        <location evidence="1">Cell membrane</location>
        <topology evidence="1">Multi-pass membrane protein</topology>
    </subcellularLocation>
    <subcellularLocation>
        <location evidence="7">Membrane</location>
        <topology evidence="7">Multi-pass membrane protein</topology>
    </subcellularLocation>
</comment>
<feature type="transmembrane region" description="Helical" evidence="9">
    <location>
        <begin position="292"/>
        <end position="311"/>
    </location>
</feature>
<evidence type="ECO:0000256" key="9">
    <source>
        <dbReference type="SAM" id="Phobius"/>
    </source>
</evidence>
<dbReference type="EMBL" id="CP045725">
    <property type="protein sequence ID" value="QGF24981.1"/>
    <property type="molecule type" value="Genomic_DNA"/>
</dbReference>
<feature type="transmembrane region" description="Helical" evidence="9">
    <location>
        <begin position="360"/>
        <end position="377"/>
    </location>
</feature>
<feature type="transmembrane region" description="Helical" evidence="9">
    <location>
        <begin position="450"/>
        <end position="471"/>
    </location>
</feature>
<evidence type="ECO:0000259" key="12">
    <source>
        <dbReference type="Pfam" id="PF13244"/>
    </source>
</evidence>
<name>A0A5Q2FF06_9ACTN</name>
<evidence type="ECO:0000259" key="10">
    <source>
        <dbReference type="Pfam" id="PF00361"/>
    </source>
</evidence>
<dbReference type="PRINTS" id="PR01434">
    <property type="entry name" value="NADHDHGNASE5"/>
</dbReference>
<feature type="transmembrane region" description="Helical" evidence="9">
    <location>
        <begin position="690"/>
        <end position="710"/>
    </location>
</feature>
<feature type="transmembrane region" description="Helical" evidence="9">
    <location>
        <begin position="570"/>
        <end position="590"/>
    </location>
</feature>
<gene>
    <name evidence="14" type="ORF">Rai3103_16710</name>
</gene>
<organism evidence="14 15">
    <name type="scientific">Raineyella fluvialis</name>
    <dbReference type="NCBI Taxonomy" id="2662261"/>
    <lineage>
        <taxon>Bacteria</taxon>
        <taxon>Bacillati</taxon>
        <taxon>Actinomycetota</taxon>
        <taxon>Actinomycetes</taxon>
        <taxon>Propionibacteriales</taxon>
        <taxon>Propionibacteriaceae</taxon>
        <taxon>Raineyella</taxon>
    </lineage>
</organism>
<evidence type="ECO:0000256" key="3">
    <source>
        <dbReference type="ARBA" id="ARBA00022475"/>
    </source>
</evidence>
<feature type="transmembrane region" description="Helical" evidence="9">
    <location>
        <begin position="812"/>
        <end position="830"/>
    </location>
</feature>
<dbReference type="InterPro" id="IPR007182">
    <property type="entry name" value="MnhB"/>
</dbReference>
<sequence length="995" mass="104274">MTSLIAVHFGLAILAPALTRLLGRRVFLLMALAPAATAVWLLGLHRTILGGGSYVVHRAWVPGIGLTFDLRIGLVQWVLGLVVSVIGALILVYCRWYFSRGRPQARVAGLLVAFAGSMLGLVSADNLLYLYVFWELTTVFSYLLVGHNPLRAANRGAALTALVVTSAGGLAMLAGLVMLGGSAHSYSLGAVVDAAPRGPYVVGAVLLVLLGALTKSAQVPFHFWLPGAMAAPTPVSAYLHSAAMVKAGVYLIAVLAPGFAGVPGWRPLLMTVGALTMVLGGYRALRQVDLKLLLAYGTVSQLGFLIVLLGSGTRAGAVAGLALLVAHAVFKSTLFLAVGIVDHSTGTRDLRELSGVGRQLPWVATAATLAGLSMAGLPPTAGYLAKEAAFEAAVNWVVDPASDGTGMLPGPSIAMTGLLVVGSVLTVAYTARFLWGAFATKRTVAKPRPVHAVPLGFAAAPVILGAASLVLGSVGPEWTAIITPYGEALGVGARSHGLALWSGPTPALALSVSVWVLGAVMFLFRTRVAVMQETLPAIPPAQQTFHRLIRWLDRFAVEVTARVQPGSLPLYLAAILGMLVLFTGTEVFTQTGLGSGVRLWDTPVQAIVGAVMCVAAWLAANSRGRLKAVILVGVTGYGLALLFLIHGAPDLALTQVLTETVSIVVFVLVLRKLPKYFTDRPLTSMRWWRIVLATAVGATVVGVVLVATTARVAEPVSTALYTQAWEIGHGTNIVNVTLVDARAWDTFGEISVLLIAATGVASLIFIRARYAFRTPAETRELAAQEVRGKRGYSWLRGGQTLSPLRRSLVMEVVTRLLFPVMVIASVYVLMSGHHHPGGGFAGGLIAGLALVLRYLAGGRHELDDAAPVDAGIVLGSGMVVAVGAAVAPLAVGGSILESYALDIHVPALAELHAFGRVWPLLGDIHVVTSVFFDIGVYLVVIGLLLDIARSLGSGIDVQTEQDRAPRPAEGGGVRGGRSALRLPGRPFEEPQESEV</sequence>
<dbReference type="KEGG" id="rain:Rai3103_16710"/>
<dbReference type="Pfam" id="PF00361">
    <property type="entry name" value="Proton_antipo_M"/>
    <property type="match status" value="1"/>
</dbReference>
<keyword evidence="2" id="KW-0813">Transport</keyword>
<evidence type="ECO:0000259" key="13">
    <source>
        <dbReference type="Pfam" id="PF20501"/>
    </source>
</evidence>
<feature type="transmembrane region" description="Helical" evidence="9">
    <location>
        <begin position="74"/>
        <end position="93"/>
    </location>
</feature>
<feature type="transmembrane region" description="Helical" evidence="9">
    <location>
        <begin position="747"/>
        <end position="766"/>
    </location>
</feature>
<feature type="domain" description="MrpA C-terminal/MbhD" evidence="12">
    <location>
        <begin position="611"/>
        <end position="675"/>
    </location>
</feature>
<evidence type="ECO:0000313" key="15">
    <source>
        <dbReference type="Proteomes" id="UP000386847"/>
    </source>
</evidence>
<feature type="transmembrane region" description="Helical" evidence="9">
    <location>
        <begin position="924"/>
        <end position="945"/>
    </location>
</feature>
<dbReference type="InterPro" id="IPR025383">
    <property type="entry name" value="MrpA_C/MbhD"/>
</dbReference>
<accession>A0A5Q2FF06</accession>
<dbReference type="NCBIfam" id="NF009284">
    <property type="entry name" value="PRK12644.1"/>
    <property type="match status" value="1"/>
</dbReference>
<evidence type="ECO:0000259" key="11">
    <source>
        <dbReference type="Pfam" id="PF04039"/>
    </source>
</evidence>
<feature type="domain" description="MrpA C-terminal/MbhE" evidence="13">
    <location>
        <begin position="689"/>
        <end position="779"/>
    </location>
</feature>
<protein>
    <submittedName>
        <fullName evidence="14">Na+/H+ antiporter subunit A</fullName>
    </submittedName>
</protein>
<evidence type="ECO:0000256" key="6">
    <source>
        <dbReference type="ARBA" id="ARBA00023136"/>
    </source>
</evidence>
<dbReference type="InterPro" id="IPR050616">
    <property type="entry name" value="CPA3_Na-H_Antiporter_A"/>
</dbReference>
<dbReference type="PANTHER" id="PTHR43373">
    <property type="entry name" value="NA(+)/H(+) ANTIPORTER SUBUNIT"/>
    <property type="match status" value="1"/>
</dbReference>
<keyword evidence="5 9" id="KW-1133">Transmembrane helix</keyword>
<dbReference type="Pfam" id="PF04039">
    <property type="entry name" value="MnhB"/>
    <property type="match status" value="1"/>
</dbReference>
<evidence type="ECO:0000313" key="14">
    <source>
        <dbReference type="EMBL" id="QGF24981.1"/>
    </source>
</evidence>
<feature type="transmembrane region" description="Helical" evidence="9">
    <location>
        <begin position="237"/>
        <end position="259"/>
    </location>
</feature>
<feature type="transmembrane region" description="Helical" evidence="9">
    <location>
        <begin position="507"/>
        <end position="524"/>
    </location>
</feature>
<evidence type="ECO:0000256" key="4">
    <source>
        <dbReference type="ARBA" id="ARBA00022692"/>
    </source>
</evidence>
<feature type="domain" description="NADH:quinone oxidoreductase/Mrp antiporter transmembrane" evidence="10">
    <location>
        <begin position="124"/>
        <end position="397"/>
    </location>
</feature>
<feature type="transmembrane region" description="Helical" evidence="9">
    <location>
        <begin position="626"/>
        <end position="645"/>
    </location>
</feature>
<feature type="region of interest" description="Disordered" evidence="8">
    <location>
        <begin position="958"/>
        <end position="995"/>
    </location>
</feature>
<feature type="transmembrane region" description="Helical" evidence="9">
    <location>
        <begin position="836"/>
        <end position="856"/>
    </location>
</feature>